<dbReference type="InterPro" id="IPR021731">
    <property type="entry name" value="AMIN_dom"/>
</dbReference>
<dbReference type="PANTHER" id="PTHR30404:SF2">
    <property type="entry name" value="N-ACETYLMURAMOYL-L-ALANINE AMIDASE AMIA"/>
    <property type="match status" value="1"/>
</dbReference>
<dbReference type="EMBL" id="LGSS01000005">
    <property type="protein sequence ID" value="KNF08791.1"/>
    <property type="molecule type" value="Genomic_DNA"/>
</dbReference>
<feature type="chain" id="PRO_5005550722" evidence="1">
    <location>
        <begin position="24"/>
        <end position="570"/>
    </location>
</feature>
<dbReference type="GO" id="GO:0030288">
    <property type="term" value="C:outer membrane-bounded periplasmic space"/>
    <property type="evidence" value="ECO:0007669"/>
    <property type="project" value="TreeGrafter"/>
</dbReference>
<accession>A0A0L0WBD2</accession>
<keyword evidence="1" id="KW-0732">Signal</keyword>
<dbReference type="InterPro" id="IPR036582">
    <property type="entry name" value="Mao_N_sf"/>
</dbReference>
<evidence type="ECO:0000259" key="4">
    <source>
        <dbReference type="Pfam" id="PF11741"/>
    </source>
</evidence>
<feature type="domain" description="AMIN" evidence="4">
    <location>
        <begin position="285"/>
        <end position="362"/>
    </location>
</feature>
<evidence type="ECO:0000259" key="2">
    <source>
        <dbReference type="Pfam" id="PF01832"/>
    </source>
</evidence>
<dbReference type="Proteomes" id="UP000037267">
    <property type="component" value="Unassembled WGS sequence"/>
</dbReference>
<dbReference type="Gene3D" id="2.60.40.3500">
    <property type="match status" value="2"/>
</dbReference>
<dbReference type="PATRIC" id="fig|1503.3.peg.2622"/>
<proteinExistence type="predicted"/>
<name>A0A0L0WBD2_GOTPU</name>
<keyword evidence="6" id="KW-1185">Reference proteome</keyword>
<dbReference type="SUPFAM" id="SSF55383">
    <property type="entry name" value="Copper amine oxidase, domain N"/>
    <property type="match status" value="1"/>
</dbReference>
<comment type="caution">
    <text evidence="5">The sequence shown here is derived from an EMBL/GenBank/DDBJ whole genome shotgun (WGS) entry which is preliminary data.</text>
</comment>
<dbReference type="RefSeq" id="WP_050354891.1">
    <property type="nucleotide sequence ID" value="NZ_LGSS01000005.1"/>
</dbReference>
<dbReference type="Gene3D" id="3.30.457.10">
    <property type="entry name" value="Copper amine oxidase-like, N-terminal domain"/>
    <property type="match status" value="1"/>
</dbReference>
<dbReference type="Pfam" id="PF01832">
    <property type="entry name" value="Glucosaminidase"/>
    <property type="match status" value="1"/>
</dbReference>
<dbReference type="PANTHER" id="PTHR30404">
    <property type="entry name" value="N-ACETYLMURAMOYL-L-ALANINE AMIDASE"/>
    <property type="match status" value="1"/>
</dbReference>
<dbReference type="InterPro" id="IPR002901">
    <property type="entry name" value="MGlyc_endo_b_GlcNAc-like_dom"/>
</dbReference>
<feature type="domain" description="Mannosyl-glycoprotein endo-beta-N-acetylglucosamidase-like" evidence="2">
    <location>
        <begin position="438"/>
        <end position="563"/>
    </location>
</feature>
<sequence>MKKVVSLSLIFVMLFSLSMSSIGQSQFVRVFIDGQYRDVRKVNVYFNGQTVVGNSPSIIYQERTLVPIRAIAERLNAKIEWNQQTEEATITTSTKKIVFKINSNYVTVNGVKKLIPYNTPAKLMDDTSTMVPLRFVSEELGCEVLWDAPTWTARINYNSGKNPPSSNQVSDIAVKNISGNALPQIEIKTSGQARYTTMELSNPDKLVIDIHDSKLNVNGSGYIEKAVGKWPLQTIRASQFDQDTVRVVLDLSKMVRPQITTPNVNTISLNFTNKLEKITKELINGKEAIVLHNMYPQEYNSFTLSNPNRVVVDLRNTIVPDSIGSISTDVVGSVRVSQFSNDGSYPQGEKVTRVVMEINNNYISPILSVEKLNDKMILYVNGQYIGGTNPGNEKPDPGNENPEEKHNILSSTNSNIQQMKAWAKSKGATDTFVSLAELYFNIGNAVGVNPEMAYCQAAKETGYGKFGGVLDESYKNPCGMKKKEGGADNDKEAHQRFSTWEEGVQAHIDHLALYAGATGYPKMNTPDPRHFAYLLGTVKTFEDLGGKWAPSISYGEDIVKMSKELLSKKY</sequence>
<dbReference type="InterPro" id="IPR050695">
    <property type="entry name" value="N-acetylmuramoyl_amidase_3"/>
</dbReference>
<dbReference type="InterPro" id="IPR012854">
    <property type="entry name" value="Cu_amine_oxidase-like_N"/>
</dbReference>
<evidence type="ECO:0000313" key="6">
    <source>
        <dbReference type="Proteomes" id="UP000037267"/>
    </source>
</evidence>
<protein>
    <submittedName>
        <fullName evidence="5">N-acetylmuramoyl-L-alanine amidase</fullName>
    </submittedName>
</protein>
<evidence type="ECO:0000259" key="3">
    <source>
        <dbReference type="Pfam" id="PF07833"/>
    </source>
</evidence>
<dbReference type="GO" id="GO:0008745">
    <property type="term" value="F:N-acetylmuramoyl-L-alanine amidase activity"/>
    <property type="evidence" value="ECO:0007669"/>
    <property type="project" value="TreeGrafter"/>
</dbReference>
<dbReference type="AlphaFoldDB" id="A0A0L0WBD2"/>
<organism evidence="5 6">
    <name type="scientific">Gottschalkia purinilytica</name>
    <name type="common">Clostridium purinilyticum</name>
    <dbReference type="NCBI Taxonomy" id="1503"/>
    <lineage>
        <taxon>Bacteria</taxon>
        <taxon>Bacillati</taxon>
        <taxon>Bacillota</taxon>
        <taxon>Tissierellia</taxon>
        <taxon>Tissierellales</taxon>
        <taxon>Gottschalkiaceae</taxon>
        <taxon>Gottschalkia</taxon>
    </lineage>
</organism>
<dbReference type="Pfam" id="PF11741">
    <property type="entry name" value="AMIN"/>
    <property type="match status" value="2"/>
</dbReference>
<dbReference type="STRING" id="1503.CLPU_5c00980"/>
<feature type="domain" description="Copper amine oxidase-like N-terminal" evidence="3">
    <location>
        <begin position="46"/>
        <end position="154"/>
    </location>
</feature>
<feature type="domain" description="AMIN" evidence="4">
    <location>
        <begin position="173"/>
        <end position="259"/>
    </location>
</feature>
<feature type="signal peptide" evidence="1">
    <location>
        <begin position="1"/>
        <end position="23"/>
    </location>
</feature>
<gene>
    <name evidence="5" type="ORF">CLPU_5c00980</name>
</gene>
<dbReference type="Pfam" id="PF07833">
    <property type="entry name" value="Cu_amine_oxidN1"/>
    <property type="match status" value="1"/>
</dbReference>
<evidence type="ECO:0000313" key="5">
    <source>
        <dbReference type="EMBL" id="KNF08791.1"/>
    </source>
</evidence>
<reference evidence="6" key="1">
    <citation type="submission" date="2015-07" db="EMBL/GenBank/DDBJ databases">
        <title>Draft genome sequence of the purine-degrading Gottschalkia purinilyticum DSM 1384 (formerly Clostridium purinilyticum).</title>
        <authorList>
            <person name="Poehlein A."/>
            <person name="Schiel-Bengelsdorf B."/>
            <person name="Bengelsdorf F.R."/>
            <person name="Daniel R."/>
            <person name="Duerre P."/>
        </authorList>
    </citation>
    <scope>NUCLEOTIDE SEQUENCE [LARGE SCALE GENOMIC DNA]</scope>
    <source>
        <strain evidence="6">DSM 1384</strain>
    </source>
</reference>
<evidence type="ECO:0000256" key="1">
    <source>
        <dbReference type="SAM" id="SignalP"/>
    </source>
</evidence>
<dbReference type="GO" id="GO:0004040">
    <property type="term" value="F:amidase activity"/>
    <property type="evidence" value="ECO:0007669"/>
    <property type="project" value="InterPro"/>
</dbReference>